<feature type="transmembrane region" description="Helical" evidence="1">
    <location>
        <begin position="526"/>
        <end position="547"/>
    </location>
</feature>
<accession>A0ABY3PCH0</accession>
<dbReference type="InterPro" id="IPR036259">
    <property type="entry name" value="MFS_trans_sf"/>
</dbReference>
<feature type="transmembrane region" description="Helical" evidence="1">
    <location>
        <begin position="448"/>
        <end position="468"/>
    </location>
</feature>
<gene>
    <name evidence="2" type="ORF">LN051_10885</name>
</gene>
<name>A0ABY3PCH0_9STAP</name>
<evidence type="ECO:0000313" key="3">
    <source>
        <dbReference type="Proteomes" id="UP001197626"/>
    </source>
</evidence>
<keyword evidence="1" id="KW-1133">Transmembrane helix</keyword>
<keyword evidence="3" id="KW-1185">Reference proteome</keyword>
<keyword evidence="1" id="KW-0812">Transmembrane</keyword>
<dbReference type="SUPFAM" id="SSF103473">
    <property type="entry name" value="MFS general substrate transporter"/>
    <property type="match status" value="1"/>
</dbReference>
<protein>
    <recommendedName>
        <fullName evidence="4">Type VII secretion system accessory factor EsaA</fullName>
    </recommendedName>
</protein>
<evidence type="ECO:0008006" key="4">
    <source>
        <dbReference type="Google" id="ProtNLM"/>
    </source>
</evidence>
<keyword evidence="1" id="KW-0472">Membrane</keyword>
<reference evidence="2 3" key="1">
    <citation type="journal article" date="2022" name="Pathogens">
        <title>Staphylococcus ratti sp. nov. Isolated from a Lab Rat.</title>
        <authorList>
            <person name="Kovarovic V."/>
            <person name="Sedlacek I."/>
            <person name="Petras P."/>
            <person name="Kralova S."/>
            <person name="Maslanova I."/>
            <person name="Svec P."/>
            <person name="Neumann-Schaal M."/>
            <person name="Botka T."/>
            <person name="Gelbicova T."/>
            <person name="Stankova E."/>
            <person name="Doskar J."/>
            <person name="Pantucek R."/>
        </authorList>
    </citation>
    <scope>NUCLEOTIDE SEQUENCE [LARGE SCALE GENOMIC DNA]</scope>
    <source>
        <strain evidence="2 3">CCM 9025</strain>
    </source>
</reference>
<evidence type="ECO:0000313" key="2">
    <source>
        <dbReference type="EMBL" id="UEX90022.1"/>
    </source>
</evidence>
<feature type="transmembrane region" description="Helical" evidence="1">
    <location>
        <begin position="475"/>
        <end position="496"/>
    </location>
</feature>
<organism evidence="2 3">
    <name type="scientific">Staphylococcus ratti</name>
    <dbReference type="NCBI Taxonomy" id="2892440"/>
    <lineage>
        <taxon>Bacteria</taxon>
        <taxon>Bacillati</taxon>
        <taxon>Bacillota</taxon>
        <taxon>Bacilli</taxon>
        <taxon>Bacillales</taxon>
        <taxon>Staphylococcaceae</taxon>
        <taxon>Staphylococcus</taxon>
    </lineage>
</organism>
<sequence length="556" mass="62228">MDIERKETIKSKDINQLSVALDKNFTFEGTIKVNGKNYDIKDQDVKLDTTKKTFDVEVKGTAKLKSGESHEKAFLKDKMMHLQLVFGAADQTGDHGTTSDKHSGVSVVDISMHHHLDGRLIHADVNEQLRALDRFANHYQIYQSQHLSPDAPEINSDAIIEMLVDEVIQDMKDFKTDKSALLEQIDNLDKTSSDLISEMMKGQEGLLDNQKDISKLIQTLDETHQKVKENPEKPEVDKAQQDGFVTLSTKLDDDIQTLSEKSTQLLSDSQKSQATANTVSSELNQLDRNVAQLHASGRALGDRANAINRNMTNNAKQNKLFADHFAKVLKNSKEGDRQNEALKAFMSHPIQKKNLENVLASSDEKNTISPSILVLLMYLLSMMTAYFIYSYENTKGALQFIKNDFGKHNTVWNSVVNTALISAIAAVEGIIIGLVAMNQFDILDGYRLKFILMVLVTMGAFVLMNTYLFRQLRTIGMFIMLAFLAIYFVAMNQVGISPTQTTIGKVSPLSYIDAAFFNFLNGEQSVVFVMVLLGVIAITAFLLNLVIKPITKVRLF</sequence>
<feature type="transmembrane region" description="Helical" evidence="1">
    <location>
        <begin position="368"/>
        <end position="389"/>
    </location>
</feature>
<dbReference type="EMBL" id="CP086654">
    <property type="protein sequence ID" value="UEX90022.1"/>
    <property type="molecule type" value="Genomic_DNA"/>
</dbReference>
<proteinExistence type="predicted"/>
<feature type="transmembrane region" description="Helical" evidence="1">
    <location>
        <begin position="410"/>
        <end position="436"/>
    </location>
</feature>
<evidence type="ECO:0000256" key="1">
    <source>
        <dbReference type="SAM" id="Phobius"/>
    </source>
</evidence>
<dbReference type="Proteomes" id="UP001197626">
    <property type="component" value="Chromosome"/>
</dbReference>